<organism evidence="19 20">
    <name type="scientific">Catenuloplanes niger</name>
    <dbReference type="NCBI Taxonomy" id="587534"/>
    <lineage>
        <taxon>Bacteria</taxon>
        <taxon>Bacillati</taxon>
        <taxon>Actinomycetota</taxon>
        <taxon>Actinomycetes</taxon>
        <taxon>Micromonosporales</taxon>
        <taxon>Micromonosporaceae</taxon>
        <taxon>Catenuloplanes</taxon>
    </lineage>
</organism>
<protein>
    <recommendedName>
        <fullName evidence="16">Adenosylcobinamide kinase</fullName>
        <ecNumber evidence="8">2.7.1.156</ecNumber>
        <ecNumber evidence="9">2.7.7.62</ecNumber>
    </recommendedName>
    <alternativeName>
        <fullName evidence="17">Adenosylcobinamide-phosphate guanylyltransferase</fullName>
    </alternativeName>
</protein>
<dbReference type="EC" id="2.7.1.156" evidence="8"/>
<evidence type="ECO:0000256" key="9">
    <source>
        <dbReference type="ARBA" id="ARBA00012523"/>
    </source>
</evidence>
<evidence type="ECO:0000256" key="1">
    <source>
        <dbReference type="ARBA" id="ARBA00000312"/>
    </source>
</evidence>
<keyword evidence="13" id="KW-0418">Kinase</keyword>
<keyword evidence="15" id="KW-0342">GTP-binding</keyword>
<comment type="similarity">
    <text evidence="7">Belongs to the CobU/CobP family.</text>
</comment>
<evidence type="ECO:0000256" key="3">
    <source>
        <dbReference type="ARBA" id="ARBA00001522"/>
    </source>
</evidence>
<accession>A0AAE3ZMW6</accession>
<comment type="catalytic activity">
    <reaction evidence="2">
        <text>adenosylcob(III)inamide phosphate + GTP + H(+) = adenosylcob(III)inamide-GDP + diphosphate</text>
        <dbReference type="Rhea" id="RHEA:22712"/>
        <dbReference type="ChEBI" id="CHEBI:15378"/>
        <dbReference type="ChEBI" id="CHEBI:33019"/>
        <dbReference type="ChEBI" id="CHEBI:37565"/>
        <dbReference type="ChEBI" id="CHEBI:58502"/>
        <dbReference type="ChEBI" id="CHEBI:60487"/>
        <dbReference type="EC" id="2.7.7.62"/>
    </reaction>
</comment>
<evidence type="ECO:0000256" key="13">
    <source>
        <dbReference type="ARBA" id="ARBA00022777"/>
    </source>
</evidence>
<dbReference type="SUPFAM" id="SSF52540">
    <property type="entry name" value="P-loop containing nucleoside triphosphate hydrolases"/>
    <property type="match status" value="1"/>
</dbReference>
<evidence type="ECO:0000256" key="10">
    <source>
        <dbReference type="ARBA" id="ARBA00022573"/>
    </source>
</evidence>
<feature type="compositionally biased region" description="Gly residues" evidence="18">
    <location>
        <begin position="759"/>
        <end position="769"/>
    </location>
</feature>
<dbReference type="GO" id="GO:0043752">
    <property type="term" value="F:adenosylcobinamide kinase activity"/>
    <property type="evidence" value="ECO:0007669"/>
    <property type="project" value="UniProtKB-EC"/>
</dbReference>
<evidence type="ECO:0000256" key="6">
    <source>
        <dbReference type="ARBA" id="ARBA00005159"/>
    </source>
</evidence>
<feature type="region of interest" description="Disordered" evidence="18">
    <location>
        <begin position="758"/>
        <end position="859"/>
    </location>
</feature>
<dbReference type="EC" id="2.7.7.62" evidence="9"/>
<dbReference type="RefSeq" id="WP_374727825.1">
    <property type="nucleotide sequence ID" value="NZ_JAVDYC010000001.1"/>
</dbReference>
<evidence type="ECO:0000256" key="8">
    <source>
        <dbReference type="ARBA" id="ARBA00012016"/>
    </source>
</evidence>
<comment type="pathway">
    <text evidence="5">Cofactor biosynthesis; adenosylcobalamin biosynthesis; adenosylcobalamin from cob(II)yrinate a,c-diamide: step 6/7.</text>
</comment>
<evidence type="ECO:0000313" key="20">
    <source>
        <dbReference type="Proteomes" id="UP001183629"/>
    </source>
</evidence>
<keyword evidence="11" id="KW-0808">Transferase</keyword>
<dbReference type="PANTHER" id="PTHR34848">
    <property type="match status" value="1"/>
</dbReference>
<dbReference type="PANTHER" id="PTHR34848:SF1">
    <property type="entry name" value="BIFUNCTIONAL ADENOSYLCOBALAMIN BIOSYNTHESIS PROTEIN COBU"/>
    <property type="match status" value="1"/>
</dbReference>
<evidence type="ECO:0000256" key="16">
    <source>
        <dbReference type="ARBA" id="ARBA00029570"/>
    </source>
</evidence>
<evidence type="ECO:0000256" key="7">
    <source>
        <dbReference type="ARBA" id="ARBA00007490"/>
    </source>
</evidence>
<evidence type="ECO:0000256" key="15">
    <source>
        <dbReference type="ARBA" id="ARBA00023134"/>
    </source>
</evidence>
<feature type="compositionally biased region" description="Polar residues" evidence="18">
    <location>
        <begin position="602"/>
        <end position="617"/>
    </location>
</feature>
<evidence type="ECO:0000256" key="17">
    <source>
        <dbReference type="ARBA" id="ARBA00030571"/>
    </source>
</evidence>
<dbReference type="Gene3D" id="3.40.50.300">
    <property type="entry name" value="P-loop containing nucleotide triphosphate hydrolases"/>
    <property type="match status" value="1"/>
</dbReference>
<evidence type="ECO:0000256" key="12">
    <source>
        <dbReference type="ARBA" id="ARBA00022741"/>
    </source>
</evidence>
<comment type="pathway">
    <text evidence="6">Cofactor biosynthesis; adenosylcobalamin biosynthesis; adenosylcobalamin from cob(II)yrinate a,c-diamide: step 5/7.</text>
</comment>
<evidence type="ECO:0000256" key="11">
    <source>
        <dbReference type="ARBA" id="ARBA00022679"/>
    </source>
</evidence>
<dbReference type="Pfam" id="PF02283">
    <property type="entry name" value="CobU"/>
    <property type="match status" value="1"/>
</dbReference>
<keyword evidence="12" id="KW-0547">Nucleotide-binding</keyword>
<dbReference type="GO" id="GO:0008939">
    <property type="term" value="F:nicotinate-nucleotide-dimethylbenzimidazole phosphoribosyltransferase activity"/>
    <property type="evidence" value="ECO:0007669"/>
    <property type="project" value="InterPro"/>
</dbReference>
<dbReference type="CDD" id="cd00544">
    <property type="entry name" value="CobU"/>
    <property type="match status" value="1"/>
</dbReference>
<comment type="catalytic activity">
    <reaction evidence="3">
        <text>adenosylcob(III)inamide + GTP = adenosylcob(III)inamide phosphate + GDP + H(+)</text>
        <dbReference type="Rhea" id="RHEA:15765"/>
        <dbReference type="ChEBI" id="CHEBI:2480"/>
        <dbReference type="ChEBI" id="CHEBI:15378"/>
        <dbReference type="ChEBI" id="CHEBI:37565"/>
        <dbReference type="ChEBI" id="CHEBI:58189"/>
        <dbReference type="ChEBI" id="CHEBI:58502"/>
        <dbReference type="EC" id="2.7.1.156"/>
    </reaction>
</comment>
<dbReference type="GO" id="GO:0009236">
    <property type="term" value="P:cobalamin biosynthetic process"/>
    <property type="evidence" value="ECO:0007669"/>
    <property type="project" value="UniProtKB-KW"/>
</dbReference>
<evidence type="ECO:0000256" key="4">
    <source>
        <dbReference type="ARBA" id="ARBA00003889"/>
    </source>
</evidence>
<comment type="caution">
    <text evidence="19">The sequence shown here is derived from an EMBL/GenBank/DDBJ whole genome shotgun (WGS) entry which is preliminary data.</text>
</comment>
<keyword evidence="14" id="KW-0067">ATP-binding</keyword>
<gene>
    <name evidence="19" type="ORF">J2S44_001964</name>
</gene>
<dbReference type="GO" id="GO:0005525">
    <property type="term" value="F:GTP binding"/>
    <property type="evidence" value="ECO:0007669"/>
    <property type="project" value="UniProtKB-KW"/>
</dbReference>
<dbReference type="GO" id="GO:0005524">
    <property type="term" value="F:ATP binding"/>
    <property type="evidence" value="ECO:0007669"/>
    <property type="project" value="UniProtKB-KW"/>
</dbReference>
<dbReference type="SUPFAM" id="SSF52733">
    <property type="entry name" value="Nicotinate mononucleotide:5,6-dimethylbenzimidazole phosphoribosyltransferase (CobT)"/>
    <property type="match status" value="1"/>
</dbReference>
<dbReference type="AlphaFoldDB" id="A0AAE3ZMW6"/>
<evidence type="ECO:0000256" key="18">
    <source>
        <dbReference type="SAM" id="MobiDB-lite"/>
    </source>
</evidence>
<feature type="compositionally biased region" description="Low complexity" evidence="18">
    <location>
        <begin position="770"/>
        <end position="782"/>
    </location>
</feature>
<dbReference type="GO" id="GO:0008820">
    <property type="term" value="F:cobinamide phosphate guanylyltransferase activity"/>
    <property type="evidence" value="ECO:0007669"/>
    <property type="project" value="UniProtKB-EC"/>
</dbReference>
<dbReference type="InterPro" id="IPR003203">
    <property type="entry name" value="CobU/CobP"/>
</dbReference>
<evidence type="ECO:0000256" key="5">
    <source>
        <dbReference type="ARBA" id="ARBA00004692"/>
    </source>
</evidence>
<keyword evidence="10" id="KW-0169">Cobalamin biosynthesis</keyword>
<dbReference type="Proteomes" id="UP001183629">
    <property type="component" value="Unassembled WGS sequence"/>
</dbReference>
<dbReference type="Pfam" id="PF02277">
    <property type="entry name" value="DBI_PRT"/>
    <property type="match status" value="1"/>
</dbReference>
<dbReference type="InterPro" id="IPR036087">
    <property type="entry name" value="Nict_dMeBzImd_PRibTrfase_sf"/>
</dbReference>
<dbReference type="InterPro" id="IPR003200">
    <property type="entry name" value="Nict_dMeBzImd_PRibTrfase"/>
</dbReference>
<evidence type="ECO:0000313" key="19">
    <source>
        <dbReference type="EMBL" id="MDR7321714.1"/>
    </source>
</evidence>
<reference evidence="19 20" key="1">
    <citation type="submission" date="2023-07" db="EMBL/GenBank/DDBJ databases">
        <title>Sequencing the genomes of 1000 actinobacteria strains.</title>
        <authorList>
            <person name="Klenk H.-P."/>
        </authorList>
    </citation>
    <scope>NUCLEOTIDE SEQUENCE [LARGE SCALE GENOMIC DNA]</scope>
    <source>
        <strain evidence="19 20">DSM 44711</strain>
    </source>
</reference>
<keyword evidence="20" id="KW-1185">Reference proteome</keyword>
<feature type="region of interest" description="Disordered" evidence="18">
    <location>
        <begin position="708"/>
        <end position="734"/>
    </location>
</feature>
<sequence>MSVDGWNTLLVLGGIRSGKSEFAESLVSGATSLRYLATSASPSEEDPEWQERIAAHRDRRPETWETEETAADPGRLIATLTEAKPDETLLVDDLGGWVGVLLDPAYQPSDDGKTIQELAAAVRGCAARLVLVSPEVGLSLVPATTLGRAFADALGTVNQAVAAAVDAVVLVVAGQPTWLKEAPPALAPSSAPAAAPVQVLADVPAPIVLPEVITPVAAPPAPAAAAPAPASPAAAAPASAAPASAAPASAAPASAAPAADALRGPTQALPMVRTGLVIQPNMELPLPDEETGPAALDRLATLDIAGTGLGELAGVVRFAAATQGTDTPRPWQSVRVLLVQGDHAGGASAGTPAGESGRRTAQARLGVGALAQLTAAAGATLQIVDAPAAAAVEDGPALTLDEVDDALRLGWRLAEEAAENGADLLVIAAGGDGAPAAAAAVLAATAGAEPSAVLPPVRTPEGDFDDNAWMARCAAVRDAMQRVRKGSREAKDILAEVGGGDVAVVTGILLGATARRTPVLLDGPIGVAAALVSRDLAGQARHWCLLPDHGGDPAVKLGADVLGLTPVLNMRLGLGEGTTALAALPLLRSAIALAASIPPRTDPSSTPDATGPATGTSWPADGLDAADAAGAASAGAAGLLAEAAVSASTTTAVSTSDDSAGGGTDTGDDSAVALASAVGVVAGEPAGDRADGIGAGDTYAGSRDTTTVITGTGTGGPDADTTTVIGRTGGSDADTTTVIGGAGGSDADATAVIRLPGSGDAGSAGGDAGTGAYPASTAAPAPDDAEDEAERTAVLSVVPPAGAPDTGLRVPATDDPEATTVIPTGSGPARAEENEDSNSWLPGFGNPRRSDDPDAPATR</sequence>
<keyword evidence="19" id="KW-0328">Glycosyltransferase</keyword>
<proteinExistence type="inferred from homology"/>
<comment type="catalytic activity">
    <reaction evidence="1">
        <text>adenosylcob(III)inamide + ATP = adenosylcob(III)inamide phosphate + ADP + H(+)</text>
        <dbReference type="Rhea" id="RHEA:15769"/>
        <dbReference type="ChEBI" id="CHEBI:2480"/>
        <dbReference type="ChEBI" id="CHEBI:15378"/>
        <dbReference type="ChEBI" id="CHEBI:30616"/>
        <dbReference type="ChEBI" id="CHEBI:58502"/>
        <dbReference type="ChEBI" id="CHEBI:456216"/>
        <dbReference type="EC" id="2.7.1.156"/>
    </reaction>
</comment>
<evidence type="ECO:0000256" key="2">
    <source>
        <dbReference type="ARBA" id="ARBA00000711"/>
    </source>
</evidence>
<evidence type="ECO:0000256" key="14">
    <source>
        <dbReference type="ARBA" id="ARBA00022840"/>
    </source>
</evidence>
<name>A0AAE3ZMW6_9ACTN</name>
<dbReference type="Gene3D" id="3.40.50.10210">
    <property type="match status" value="1"/>
</dbReference>
<feature type="compositionally biased region" description="Low complexity" evidence="18">
    <location>
        <begin position="708"/>
        <end position="723"/>
    </location>
</feature>
<dbReference type="EMBL" id="JAVDYC010000001">
    <property type="protein sequence ID" value="MDR7321714.1"/>
    <property type="molecule type" value="Genomic_DNA"/>
</dbReference>
<comment type="function">
    <text evidence="4">Catalyzes ATP-dependent phosphorylation of adenosylcobinamide and addition of GMP to adenosylcobinamide phosphate.</text>
</comment>
<dbReference type="InterPro" id="IPR027417">
    <property type="entry name" value="P-loop_NTPase"/>
</dbReference>
<feature type="region of interest" description="Disordered" evidence="18">
    <location>
        <begin position="597"/>
        <end position="622"/>
    </location>
</feature>